<reference evidence="1" key="1">
    <citation type="journal article" date="2015" name="Nature">
        <title>Complex archaea that bridge the gap between prokaryotes and eukaryotes.</title>
        <authorList>
            <person name="Spang A."/>
            <person name="Saw J.H."/>
            <person name="Jorgensen S.L."/>
            <person name="Zaremba-Niedzwiedzka K."/>
            <person name="Martijn J."/>
            <person name="Lind A.E."/>
            <person name="van Eijk R."/>
            <person name="Schleper C."/>
            <person name="Guy L."/>
            <person name="Ettema T.J."/>
        </authorList>
    </citation>
    <scope>NUCLEOTIDE SEQUENCE</scope>
</reference>
<evidence type="ECO:0000313" key="1">
    <source>
        <dbReference type="EMBL" id="KKM04554.1"/>
    </source>
</evidence>
<name>A0A0F9H0E6_9ZZZZ</name>
<protein>
    <submittedName>
        <fullName evidence="1">Uncharacterized protein</fullName>
    </submittedName>
</protein>
<proteinExistence type="predicted"/>
<comment type="caution">
    <text evidence="1">The sequence shown here is derived from an EMBL/GenBank/DDBJ whole genome shotgun (WGS) entry which is preliminary data.</text>
</comment>
<dbReference type="AlphaFoldDB" id="A0A0F9H0E6"/>
<accession>A0A0F9H0E6</accession>
<sequence length="40" mass="4491">APVEAFSGLPLIEALQKKDEDYNKTSTQSIIPKQQLFITK</sequence>
<gene>
    <name evidence="1" type="ORF">LCGC14_1763080</name>
</gene>
<dbReference type="EMBL" id="LAZR01016425">
    <property type="protein sequence ID" value="KKM04554.1"/>
    <property type="molecule type" value="Genomic_DNA"/>
</dbReference>
<organism evidence="1">
    <name type="scientific">marine sediment metagenome</name>
    <dbReference type="NCBI Taxonomy" id="412755"/>
    <lineage>
        <taxon>unclassified sequences</taxon>
        <taxon>metagenomes</taxon>
        <taxon>ecological metagenomes</taxon>
    </lineage>
</organism>
<feature type="non-terminal residue" evidence="1">
    <location>
        <position position="1"/>
    </location>
</feature>